<accession>A0A9W7GHC3</accession>
<proteinExistence type="predicted"/>
<name>A0A9W7GHC3_9STRA</name>
<feature type="region of interest" description="Disordered" evidence="1">
    <location>
        <begin position="62"/>
        <end position="87"/>
    </location>
</feature>
<dbReference type="Proteomes" id="UP001165065">
    <property type="component" value="Unassembled WGS sequence"/>
</dbReference>
<comment type="caution">
    <text evidence="2">The sequence shown here is derived from an EMBL/GenBank/DDBJ whole genome shotgun (WGS) entry which is preliminary data.</text>
</comment>
<evidence type="ECO:0000313" key="2">
    <source>
        <dbReference type="EMBL" id="GMI44914.1"/>
    </source>
</evidence>
<evidence type="ECO:0000313" key="3">
    <source>
        <dbReference type="Proteomes" id="UP001165065"/>
    </source>
</evidence>
<reference evidence="3" key="1">
    <citation type="journal article" date="2023" name="Commun. Biol.">
        <title>Genome analysis of Parmales, the sister group of diatoms, reveals the evolutionary specialization of diatoms from phago-mixotrophs to photoautotrophs.</title>
        <authorList>
            <person name="Ban H."/>
            <person name="Sato S."/>
            <person name="Yoshikawa S."/>
            <person name="Yamada K."/>
            <person name="Nakamura Y."/>
            <person name="Ichinomiya M."/>
            <person name="Sato N."/>
            <person name="Blanc-Mathieu R."/>
            <person name="Endo H."/>
            <person name="Kuwata A."/>
            <person name="Ogata H."/>
        </authorList>
    </citation>
    <scope>NUCLEOTIDE SEQUENCE [LARGE SCALE GENOMIC DNA]</scope>
</reference>
<sequence>MTELANDPSFPPKTTHYLTSATTMRLYTPERFSKKHFSLMCEHMDDYVVNELDSKMDTYLASSETPDYSSFPSITHTTSTTRDPRATPTRDDFVLVAKYVQYKKKDDRARRAVYTARTTGVIDEGIWRQRVLEVRVRWEAEEGDG</sequence>
<gene>
    <name evidence="2" type="ORF">TrCOL_g2708</name>
</gene>
<organism evidence="2 3">
    <name type="scientific">Triparma columacea</name>
    <dbReference type="NCBI Taxonomy" id="722753"/>
    <lineage>
        <taxon>Eukaryota</taxon>
        <taxon>Sar</taxon>
        <taxon>Stramenopiles</taxon>
        <taxon>Ochrophyta</taxon>
        <taxon>Bolidophyceae</taxon>
        <taxon>Parmales</taxon>
        <taxon>Triparmaceae</taxon>
        <taxon>Triparma</taxon>
    </lineage>
</organism>
<feature type="compositionally biased region" description="Low complexity" evidence="1">
    <location>
        <begin position="70"/>
        <end position="81"/>
    </location>
</feature>
<keyword evidence="3" id="KW-1185">Reference proteome</keyword>
<evidence type="ECO:0000256" key="1">
    <source>
        <dbReference type="SAM" id="MobiDB-lite"/>
    </source>
</evidence>
<protein>
    <submittedName>
        <fullName evidence="2">Uncharacterized protein</fullName>
    </submittedName>
</protein>
<dbReference type="EMBL" id="BRYA01000232">
    <property type="protein sequence ID" value="GMI44914.1"/>
    <property type="molecule type" value="Genomic_DNA"/>
</dbReference>
<dbReference type="AlphaFoldDB" id="A0A9W7GHC3"/>